<keyword evidence="3 5" id="KW-0413">Isomerase</keyword>
<comment type="similarity">
    <text evidence="2 5">Belongs to the aldose epimerase family.</text>
</comment>
<name>A0A851GDI6_9BACT</name>
<feature type="binding site" evidence="8">
    <location>
        <begin position="113"/>
        <end position="114"/>
    </location>
    <ligand>
        <name>beta-D-galactose</name>
        <dbReference type="ChEBI" id="CHEBI:27667"/>
    </ligand>
</feature>
<evidence type="ECO:0000256" key="5">
    <source>
        <dbReference type="PIRNR" id="PIRNR005096"/>
    </source>
</evidence>
<evidence type="ECO:0000256" key="8">
    <source>
        <dbReference type="PIRSR" id="PIRSR005096-3"/>
    </source>
</evidence>
<accession>A0A851GDI6</accession>
<evidence type="ECO:0000313" key="10">
    <source>
        <dbReference type="Proteomes" id="UP000557872"/>
    </source>
</evidence>
<proteinExistence type="inferred from homology"/>
<dbReference type="GO" id="GO:0030246">
    <property type="term" value="F:carbohydrate binding"/>
    <property type="evidence" value="ECO:0007669"/>
    <property type="project" value="InterPro"/>
</dbReference>
<evidence type="ECO:0000256" key="2">
    <source>
        <dbReference type="ARBA" id="ARBA00006206"/>
    </source>
</evidence>
<evidence type="ECO:0000256" key="1">
    <source>
        <dbReference type="ARBA" id="ARBA00005028"/>
    </source>
</evidence>
<comment type="pathway">
    <text evidence="1 5">Carbohydrate metabolism; hexose metabolism.</text>
</comment>
<dbReference type="InterPro" id="IPR015443">
    <property type="entry name" value="Aldose_1-epimerase"/>
</dbReference>
<evidence type="ECO:0000313" key="9">
    <source>
        <dbReference type="EMBL" id="NWK55613.1"/>
    </source>
</evidence>
<evidence type="ECO:0000256" key="3">
    <source>
        <dbReference type="ARBA" id="ARBA00023235"/>
    </source>
</evidence>
<evidence type="ECO:0000256" key="7">
    <source>
        <dbReference type="PIRSR" id="PIRSR005096-2"/>
    </source>
</evidence>
<dbReference type="SUPFAM" id="SSF74650">
    <property type="entry name" value="Galactose mutarotase-like"/>
    <property type="match status" value="1"/>
</dbReference>
<organism evidence="9 10">
    <name type="scientific">Oceaniferula marina</name>
    <dbReference type="NCBI Taxonomy" id="2748318"/>
    <lineage>
        <taxon>Bacteria</taxon>
        <taxon>Pseudomonadati</taxon>
        <taxon>Verrucomicrobiota</taxon>
        <taxon>Verrucomicrobiia</taxon>
        <taxon>Verrucomicrobiales</taxon>
        <taxon>Verrucomicrobiaceae</taxon>
        <taxon>Oceaniferula</taxon>
    </lineage>
</organism>
<dbReference type="AlphaFoldDB" id="A0A851GDI6"/>
<dbReference type="GO" id="GO:0004034">
    <property type="term" value="F:aldose 1-epimerase activity"/>
    <property type="evidence" value="ECO:0007669"/>
    <property type="project" value="UniProtKB-EC"/>
</dbReference>
<sequence length="389" mass="42928">MRNKYFTSLPLAGLCASLILSSCGDRQDSPAQPNLEVTKEVYGVINGREVTKYTMVNKHGMRAVVMEYGATLVSLEALDRDGKLADITLGYDSLKGWLSNTSYFGSTVGRYGNRIAEGKFSLAGKEYLLAKNNDPGGIECHLHGGKVGFDKVFWKASVTQKPGAQGVTFAYRSPDGEEGYPGNLDIKVTYWLTDENELIWEAEATSDQETPVNLVHHSYWNLSGDPSKPITDHTLKLEAEQYLPTTIGLIPTGKRESVISTPMDFTSEQRIGSRINDDYEALKFGGGYDHCWVLRDGQGVELAATLYDAKSGRKMQIFTDQPGIQFYSGNFLDGTVSGKGGMKYQHRTGLCLETQKFPDGPNQPSFPNSVIQPGETYKHTMIHKFSIGQ</sequence>
<dbReference type="CDD" id="cd09019">
    <property type="entry name" value="galactose_mutarotase_like"/>
    <property type="match status" value="1"/>
</dbReference>
<reference evidence="9 10" key="1">
    <citation type="submission" date="2020-07" db="EMBL/GenBank/DDBJ databases">
        <title>Roseicoccus Jingziensis gen. nov., sp. nov., isolated from coastal seawater.</title>
        <authorList>
            <person name="Feng X."/>
        </authorList>
    </citation>
    <scope>NUCLEOTIDE SEQUENCE [LARGE SCALE GENOMIC DNA]</scope>
    <source>
        <strain evidence="9 10">N1E253</strain>
    </source>
</reference>
<dbReference type="EMBL" id="JACBAZ010000003">
    <property type="protein sequence ID" value="NWK55613.1"/>
    <property type="molecule type" value="Genomic_DNA"/>
</dbReference>
<dbReference type="GO" id="GO:0033499">
    <property type="term" value="P:galactose catabolic process via UDP-galactose, Leloir pathway"/>
    <property type="evidence" value="ECO:0007669"/>
    <property type="project" value="TreeGrafter"/>
</dbReference>
<dbReference type="PANTHER" id="PTHR10091:SF0">
    <property type="entry name" value="GALACTOSE MUTAROTASE"/>
    <property type="match status" value="1"/>
</dbReference>
<evidence type="ECO:0000256" key="6">
    <source>
        <dbReference type="PIRSR" id="PIRSR005096-1"/>
    </source>
</evidence>
<comment type="caution">
    <text evidence="9">The sequence shown here is derived from an EMBL/GenBank/DDBJ whole genome shotgun (WGS) entry which is preliminary data.</text>
</comment>
<comment type="catalytic activity">
    <reaction evidence="5">
        <text>alpha-D-glucose = beta-D-glucose</text>
        <dbReference type="Rhea" id="RHEA:10264"/>
        <dbReference type="ChEBI" id="CHEBI:15903"/>
        <dbReference type="ChEBI" id="CHEBI:17925"/>
        <dbReference type="EC" id="5.1.3.3"/>
    </reaction>
</comment>
<dbReference type="UniPathway" id="UPA00242"/>
<dbReference type="PROSITE" id="PS51257">
    <property type="entry name" value="PROKAR_LIPOPROTEIN"/>
    <property type="match status" value="1"/>
</dbReference>
<dbReference type="InterPro" id="IPR011013">
    <property type="entry name" value="Gal_mutarotase_sf_dom"/>
</dbReference>
<dbReference type="EC" id="5.1.3.3" evidence="5"/>
<keyword evidence="10" id="KW-1185">Reference proteome</keyword>
<dbReference type="Proteomes" id="UP000557872">
    <property type="component" value="Unassembled WGS sequence"/>
</dbReference>
<feature type="binding site" evidence="8">
    <location>
        <begin position="217"/>
        <end position="219"/>
    </location>
    <ligand>
        <name>beta-D-galactose</name>
        <dbReference type="ChEBI" id="CHEBI:27667"/>
    </ligand>
</feature>
<dbReference type="PANTHER" id="PTHR10091">
    <property type="entry name" value="ALDOSE-1-EPIMERASE"/>
    <property type="match status" value="1"/>
</dbReference>
<dbReference type="Pfam" id="PF01263">
    <property type="entry name" value="Aldose_epim"/>
    <property type="match status" value="1"/>
</dbReference>
<dbReference type="Gene3D" id="2.70.98.10">
    <property type="match status" value="1"/>
</dbReference>
<evidence type="ECO:0000256" key="4">
    <source>
        <dbReference type="ARBA" id="ARBA00023277"/>
    </source>
</evidence>
<gene>
    <name evidence="9" type="ORF">HW115_08315</name>
</gene>
<dbReference type="NCBIfam" id="NF008277">
    <property type="entry name" value="PRK11055.1"/>
    <property type="match status" value="1"/>
</dbReference>
<dbReference type="InterPro" id="IPR047215">
    <property type="entry name" value="Galactose_mutarotase-like"/>
</dbReference>
<protein>
    <recommendedName>
        <fullName evidence="5">Aldose 1-epimerase</fullName>
        <ecNumber evidence="5">5.1.3.3</ecNumber>
    </recommendedName>
</protein>
<feature type="active site" description="Proton donor" evidence="6">
    <location>
        <position position="217"/>
    </location>
</feature>
<feature type="binding site" evidence="7">
    <location>
        <position position="289"/>
    </location>
    <ligand>
        <name>beta-D-galactose</name>
        <dbReference type="ChEBI" id="CHEBI:27667"/>
    </ligand>
</feature>
<dbReference type="InterPro" id="IPR008183">
    <property type="entry name" value="Aldose_1/G6P_1-epimerase"/>
</dbReference>
<dbReference type="RefSeq" id="WP_178932162.1">
    <property type="nucleotide sequence ID" value="NZ_JACBAZ010000003.1"/>
</dbReference>
<keyword evidence="4 5" id="KW-0119">Carbohydrate metabolism</keyword>
<dbReference type="InterPro" id="IPR014718">
    <property type="entry name" value="GH-type_carb-bd"/>
</dbReference>
<feature type="active site" description="Proton acceptor" evidence="6">
    <location>
        <position position="353"/>
    </location>
</feature>
<dbReference type="PIRSF" id="PIRSF005096">
    <property type="entry name" value="GALM"/>
    <property type="match status" value="1"/>
</dbReference>
<dbReference type="GO" id="GO:0006006">
    <property type="term" value="P:glucose metabolic process"/>
    <property type="evidence" value="ECO:0007669"/>
    <property type="project" value="TreeGrafter"/>
</dbReference>